<dbReference type="Proteomes" id="UP000008808">
    <property type="component" value="Chromosome"/>
</dbReference>
<keyword evidence="2" id="KW-0812">Transmembrane</keyword>
<dbReference type="EMBL" id="CP000157">
    <property type="protein sequence ID" value="ABC63606.1"/>
    <property type="molecule type" value="Genomic_DNA"/>
</dbReference>
<evidence type="ECO:0008006" key="5">
    <source>
        <dbReference type="Google" id="ProtNLM"/>
    </source>
</evidence>
<organism evidence="3 4">
    <name type="scientific">Erythrobacter litoralis (strain HTCC2594)</name>
    <dbReference type="NCBI Taxonomy" id="314225"/>
    <lineage>
        <taxon>Bacteria</taxon>
        <taxon>Pseudomonadati</taxon>
        <taxon>Pseudomonadota</taxon>
        <taxon>Alphaproteobacteria</taxon>
        <taxon>Sphingomonadales</taxon>
        <taxon>Erythrobacteraceae</taxon>
        <taxon>Erythrobacter/Porphyrobacter group</taxon>
        <taxon>Erythrobacter</taxon>
    </lineage>
</organism>
<dbReference type="KEGG" id="eli:ELI_07570"/>
<keyword evidence="2" id="KW-0472">Membrane</keyword>
<evidence type="ECO:0000313" key="3">
    <source>
        <dbReference type="EMBL" id="ABC63606.1"/>
    </source>
</evidence>
<keyword evidence="2" id="KW-1133">Transmembrane helix</keyword>
<gene>
    <name evidence="3" type="ordered locus">ELI_07570</name>
</gene>
<dbReference type="AlphaFoldDB" id="Q2N9N5"/>
<keyword evidence="4" id="KW-1185">Reference proteome</keyword>
<evidence type="ECO:0000256" key="2">
    <source>
        <dbReference type="SAM" id="Phobius"/>
    </source>
</evidence>
<evidence type="ECO:0000256" key="1">
    <source>
        <dbReference type="SAM" id="MobiDB-lite"/>
    </source>
</evidence>
<sequence length="120" mass="13428">MQIVRTIVWVLILVALLLFSWFNWTPVEVTIWDNLLVETKVPALVIVSFLLGLLPMWMYHRGVRWTLSRKIASLENAARTHIEPPPASTEDPAPAPTPASSTPPPPQPDSDGLQPETDRP</sequence>
<feature type="transmembrane region" description="Helical" evidence="2">
    <location>
        <begin position="44"/>
        <end position="60"/>
    </location>
</feature>
<evidence type="ECO:0000313" key="4">
    <source>
        <dbReference type="Proteomes" id="UP000008808"/>
    </source>
</evidence>
<feature type="compositionally biased region" description="Pro residues" evidence="1">
    <location>
        <begin position="83"/>
        <end position="108"/>
    </location>
</feature>
<protein>
    <recommendedName>
        <fullName evidence="5">Lipopolysaccharide assembly protein A domain-containing protein</fullName>
    </recommendedName>
</protein>
<proteinExistence type="predicted"/>
<dbReference type="STRING" id="314225.ELI_07570"/>
<name>Q2N9N5_ERYLH</name>
<reference evidence="4" key="1">
    <citation type="journal article" date="2009" name="J. Bacteriol.">
        <title>Complete genome sequence of Erythrobacter litoralis HTCC2594.</title>
        <authorList>
            <person name="Oh H.M."/>
            <person name="Giovannoni S.J."/>
            <person name="Ferriera S."/>
            <person name="Johnson J."/>
            <person name="Cho J.C."/>
        </authorList>
    </citation>
    <scope>NUCLEOTIDE SEQUENCE [LARGE SCALE GENOMIC DNA]</scope>
    <source>
        <strain evidence="4">HTCC2594</strain>
    </source>
</reference>
<feature type="region of interest" description="Disordered" evidence="1">
    <location>
        <begin position="78"/>
        <end position="120"/>
    </location>
</feature>
<dbReference type="eggNOG" id="COG5416">
    <property type="taxonomic scope" value="Bacteria"/>
</dbReference>
<dbReference type="HOGENOM" id="CLU_154635_0_0_5"/>
<feature type="transmembrane region" description="Helical" evidence="2">
    <location>
        <begin position="7"/>
        <end position="24"/>
    </location>
</feature>
<dbReference type="RefSeq" id="WP_011414440.1">
    <property type="nucleotide sequence ID" value="NC_007722.1"/>
</dbReference>
<accession>Q2N9N5</accession>